<feature type="compositionally biased region" description="Acidic residues" evidence="2">
    <location>
        <begin position="9"/>
        <end position="19"/>
    </location>
</feature>
<evidence type="ECO:0000256" key="1">
    <source>
        <dbReference type="SAM" id="Coils"/>
    </source>
</evidence>
<dbReference type="EMBL" id="NIVC01000598">
    <property type="protein sequence ID" value="PAA80076.1"/>
    <property type="molecule type" value="Genomic_DNA"/>
</dbReference>
<sequence>MAGAASVEQELDSPVDDGEYVFVESEPAAPAAEQPQPAFFSESPNSNGTDSALDLSDADDDLLLRLAKLESENHQLKRQLQKKKSKLKDERHNFLALSRSTESEIASLRAKLQRSNSDCLRLQQENQELQAELVSEKREHRQVQLVTAGCGN</sequence>
<feature type="compositionally biased region" description="Low complexity" evidence="2">
    <location>
        <begin position="26"/>
        <end position="38"/>
    </location>
</feature>
<protein>
    <submittedName>
        <fullName evidence="5">Uncharacterized protein</fullName>
    </submittedName>
</protein>
<proteinExistence type="predicted"/>
<evidence type="ECO:0000313" key="4">
    <source>
        <dbReference type="EMBL" id="PAA72211.1"/>
    </source>
</evidence>
<dbReference type="AlphaFoldDB" id="A0A267G263"/>
<feature type="region of interest" description="Disordered" evidence="2">
    <location>
        <begin position="1"/>
        <end position="55"/>
    </location>
</feature>
<feature type="coiled-coil region" evidence="1">
    <location>
        <begin position="59"/>
        <end position="146"/>
    </location>
</feature>
<comment type="caution">
    <text evidence="5">The sequence shown here is derived from an EMBL/GenBank/DDBJ whole genome shotgun (WGS) entry which is preliminary data.</text>
</comment>
<accession>A0A267G263</accession>
<evidence type="ECO:0000313" key="6">
    <source>
        <dbReference type="Proteomes" id="UP000215902"/>
    </source>
</evidence>
<name>A0A267G263_9PLAT</name>
<dbReference type="EMBL" id="NIVC01001104">
    <property type="protein sequence ID" value="PAA72211.1"/>
    <property type="molecule type" value="Genomic_DNA"/>
</dbReference>
<dbReference type="Proteomes" id="UP000215902">
    <property type="component" value="Unassembled WGS sequence"/>
</dbReference>
<keyword evidence="1" id="KW-0175">Coiled coil</keyword>
<organism evidence="5 6">
    <name type="scientific">Macrostomum lignano</name>
    <dbReference type="NCBI Taxonomy" id="282301"/>
    <lineage>
        <taxon>Eukaryota</taxon>
        <taxon>Metazoa</taxon>
        <taxon>Spiralia</taxon>
        <taxon>Lophotrochozoa</taxon>
        <taxon>Platyhelminthes</taxon>
        <taxon>Rhabditophora</taxon>
        <taxon>Macrostomorpha</taxon>
        <taxon>Macrostomida</taxon>
        <taxon>Macrostomidae</taxon>
        <taxon>Macrostomum</taxon>
    </lineage>
</organism>
<dbReference type="EMBL" id="NIVC01001514">
    <property type="protein sequence ID" value="PAA67018.1"/>
    <property type="molecule type" value="Genomic_DNA"/>
</dbReference>
<evidence type="ECO:0000256" key="2">
    <source>
        <dbReference type="SAM" id="MobiDB-lite"/>
    </source>
</evidence>
<reference evidence="5 6" key="1">
    <citation type="submission" date="2017-06" db="EMBL/GenBank/DDBJ databases">
        <title>A platform for efficient transgenesis in Macrostomum lignano, a flatworm model organism for stem cell research.</title>
        <authorList>
            <person name="Berezikov E."/>
        </authorList>
    </citation>
    <scope>NUCLEOTIDE SEQUENCE [LARGE SCALE GENOMIC DNA]</scope>
    <source>
        <strain evidence="5">DV1</strain>
        <tissue evidence="5">Whole organism</tissue>
    </source>
</reference>
<gene>
    <name evidence="5" type="ORF">BOX15_Mlig000958g2</name>
    <name evidence="4" type="ORF">BOX15_Mlig013669g2</name>
    <name evidence="3" type="ORF">BOX15_Mlig013669g4</name>
</gene>
<keyword evidence="6" id="KW-1185">Reference proteome</keyword>
<evidence type="ECO:0000313" key="3">
    <source>
        <dbReference type="EMBL" id="PAA67018.1"/>
    </source>
</evidence>
<evidence type="ECO:0000313" key="5">
    <source>
        <dbReference type="EMBL" id="PAA80076.1"/>
    </source>
</evidence>